<evidence type="ECO:0000313" key="3">
    <source>
        <dbReference type="Proteomes" id="UP001434883"/>
    </source>
</evidence>
<protein>
    <submittedName>
        <fullName evidence="2">Uncharacterized protein</fullName>
    </submittedName>
</protein>
<keyword evidence="1" id="KW-0472">Membrane</keyword>
<feature type="transmembrane region" description="Helical" evidence="1">
    <location>
        <begin position="55"/>
        <end position="77"/>
    </location>
</feature>
<reference evidence="2 3" key="1">
    <citation type="submission" date="2021-06" db="EMBL/GenBank/DDBJ databases">
        <authorList>
            <person name="Palmer J.M."/>
        </authorList>
    </citation>
    <scope>NUCLEOTIDE SEQUENCE [LARGE SCALE GENOMIC DNA]</scope>
    <source>
        <strain evidence="2 3">XC_2019</strain>
        <tissue evidence="2">Muscle</tissue>
    </source>
</reference>
<sequence length="112" mass="12358">PLKCIGGKDSLGLQENSQTTLREGVVCYLSVQFLMPIGYVLHCSSPSIHLAYPDVPLTIVVMSVLCFVRCSLALVTFNMFPCFCSALSVNKPDDICCWCIFAQMFLCPRGLQ</sequence>
<feature type="non-terminal residue" evidence="2">
    <location>
        <position position="1"/>
    </location>
</feature>
<keyword evidence="1" id="KW-1133">Transmembrane helix</keyword>
<gene>
    <name evidence="2" type="ORF">XENOCAPTIV_006373</name>
</gene>
<evidence type="ECO:0000313" key="2">
    <source>
        <dbReference type="EMBL" id="MEQ2202554.1"/>
    </source>
</evidence>
<dbReference type="EMBL" id="JAHRIN010033779">
    <property type="protein sequence ID" value="MEQ2202554.1"/>
    <property type="molecule type" value="Genomic_DNA"/>
</dbReference>
<proteinExistence type="predicted"/>
<comment type="caution">
    <text evidence="2">The sequence shown here is derived from an EMBL/GenBank/DDBJ whole genome shotgun (WGS) entry which is preliminary data.</text>
</comment>
<name>A0ABV0R360_9TELE</name>
<organism evidence="2 3">
    <name type="scientific">Xenoophorus captivus</name>
    <dbReference type="NCBI Taxonomy" id="1517983"/>
    <lineage>
        <taxon>Eukaryota</taxon>
        <taxon>Metazoa</taxon>
        <taxon>Chordata</taxon>
        <taxon>Craniata</taxon>
        <taxon>Vertebrata</taxon>
        <taxon>Euteleostomi</taxon>
        <taxon>Actinopterygii</taxon>
        <taxon>Neopterygii</taxon>
        <taxon>Teleostei</taxon>
        <taxon>Neoteleostei</taxon>
        <taxon>Acanthomorphata</taxon>
        <taxon>Ovalentaria</taxon>
        <taxon>Atherinomorphae</taxon>
        <taxon>Cyprinodontiformes</taxon>
        <taxon>Goodeidae</taxon>
        <taxon>Xenoophorus</taxon>
    </lineage>
</organism>
<evidence type="ECO:0000256" key="1">
    <source>
        <dbReference type="SAM" id="Phobius"/>
    </source>
</evidence>
<keyword evidence="3" id="KW-1185">Reference proteome</keyword>
<dbReference type="Proteomes" id="UP001434883">
    <property type="component" value="Unassembled WGS sequence"/>
</dbReference>
<keyword evidence="1" id="KW-0812">Transmembrane</keyword>
<accession>A0ABV0R360</accession>